<dbReference type="SUPFAM" id="SSF50998">
    <property type="entry name" value="Quinoprotein alcohol dehydrogenase-like"/>
    <property type="match status" value="1"/>
</dbReference>
<evidence type="ECO:0000259" key="2">
    <source>
        <dbReference type="PROSITE" id="PS50104"/>
    </source>
</evidence>
<proteinExistence type="predicted"/>
<dbReference type="InterPro" id="IPR035897">
    <property type="entry name" value="Toll_tir_struct_dom_sf"/>
</dbReference>
<evidence type="ECO:0000313" key="4">
    <source>
        <dbReference type="Proteomes" id="UP001431429"/>
    </source>
</evidence>
<name>A0ABT0ULT3_9ACTN</name>
<protein>
    <submittedName>
        <fullName evidence="3">TIR domain-containing protein</fullName>
    </submittedName>
</protein>
<dbReference type="SUPFAM" id="SSF52200">
    <property type="entry name" value="Toll/Interleukin receptor TIR domain"/>
    <property type="match status" value="1"/>
</dbReference>
<dbReference type="RefSeq" id="WP_250918695.1">
    <property type="nucleotide sequence ID" value="NZ_JAMQAW010000007.1"/>
</dbReference>
<keyword evidence="4" id="KW-1185">Reference proteome</keyword>
<dbReference type="Gene3D" id="3.40.50.10140">
    <property type="entry name" value="Toll/interleukin-1 receptor homology (TIR) domain"/>
    <property type="match status" value="1"/>
</dbReference>
<reference evidence="3" key="1">
    <citation type="submission" date="2022-06" db="EMBL/GenBank/DDBJ databases">
        <title>Genome public.</title>
        <authorList>
            <person name="Sun Q."/>
        </authorList>
    </citation>
    <scope>NUCLEOTIDE SEQUENCE</scope>
    <source>
        <strain evidence="3">CWNU-1</strain>
    </source>
</reference>
<dbReference type="Proteomes" id="UP001431429">
    <property type="component" value="Unassembled WGS sequence"/>
</dbReference>
<dbReference type="InterPro" id="IPR011047">
    <property type="entry name" value="Quinoprotein_ADH-like_sf"/>
</dbReference>
<dbReference type="InterPro" id="IPR015943">
    <property type="entry name" value="WD40/YVTN_repeat-like_dom_sf"/>
</dbReference>
<organism evidence="3 4">
    <name type="scientific">Streptomyces albipurpureus</name>
    <dbReference type="NCBI Taxonomy" id="2897419"/>
    <lineage>
        <taxon>Bacteria</taxon>
        <taxon>Bacillati</taxon>
        <taxon>Actinomycetota</taxon>
        <taxon>Actinomycetes</taxon>
        <taxon>Kitasatosporales</taxon>
        <taxon>Streptomycetaceae</taxon>
        <taxon>Streptomyces</taxon>
    </lineage>
</organism>
<dbReference type="PROSITE" id="PS50104">
    <property type="entry name" value="TIR"/>
    <property type="match status" value="1"/>
</dbReference>
<evidence type="ECO:0000256" key="1">
    <source>
        <dbReference type="SAM" id="MobiDB-lite"/>
    </source>
</evidence>
<dbReference type="InterPro" id="IPR000157">
    <property type="entry name" value="TIR_dom"/>
</dbReference>
<evidence type="ECO:0000313" key="3">
    <source>
        <dbReference type="EMBL" id="MCM2388358.1"/>
    </source>
</evidence>
<gene>
    <name evidence="3" type="ORF">NBG84_08605</name>
</gene>
<comment type="caution">
    <text evidence="3">The sequence shown here is derived from an EMBL/GenBank/DDBJ whole genome shotgun (WGS) entry which is preliminary data.</text>
</comment>
<dbReference type="Pfam" id="PF13676">
    <property type="entry name" value="TIR_2"/>
    <property type="match status" value="1"/>
</dbReference>
<feature type="domain" description="TIR" evidence="2">
    <location>
        <begin position="1"/>
        <end position="145"/>
    </location>
</feature>
<dbReference type="EMBL" id="JAMQAW010000007">
    <property type="protein sequence ID" value="MCM2388358.1"/>
    <property type="molecule type" value="Genomic_DNA"/>
</dbReference>
<sequence>MQHHVFISYSRRDQAWVDPLVAELARRGVKYWLDREGIPFSVPWREEVEDAVQSCDLFLVCDSDHWRTSDPCATEAGFAVRYGKVRLEVSVGQDLTRAAQEIDRTWRQAAHDHGTATELLVRAREWDRDGRRGKTLVSRRIRRQFDALPNVAPVEVAFISASRRRSRRKAAVSMALTLVVLVAYLSGRVAPETEREVNKRLAEQAAIYVSVGAALAAIEDDPYKGLELASDRGDNESAAYATIHEEASAVNLPDDAFTLPEPARQFTDPTVSSQVRVIAQDGDVWVRNTNDRTQRSARQMADRPAAAPDGAARRSDVEIRLQAGSSRIQVLREGGLWRTIVLGSAARTARLSPDARWAVVATDTGIALVDIARGTVRDVLRGAPAPVTDLVWTQRSERIWALAGRSVVSWRVTDGTVLLDQPDEWFAEVLPARDTAHLWVASRNGALRLIERDSGTIVRTVRAKGPIHVVAADPSGSIAAVVDTASKLQLVELDTGTAEAVNVPGDCLPGRPVFSPDGHALYVPCRGADVLVVDTRSRRSTGRIDVPEPGVGAVALDRSGNRLFLGTVGGGVYSITPGSGKSPAWLYRVGCAPDIAAIATGAGAGGGPRLLPVGEGTGLSGCTQVAHAQDGTYEWNAFMDSRPDSVLALAAAFDPTGKAFAIGYSDGSVVLHPSDNGMPRRVLPRIAGGVRSMLSLPSAEADGTTGDLYAATRSGLLVRIPWCPSCLSNEAMAREAGQRLRQAESLGLYKPSATTSMPTP</sequence>
<dbReference type="Gene3D" id="2.130.10.10">
    <property type="entry name" value="YVTN repeat-like/Quinoprotein amine dehydrogenase"/>
    <property type="match status" value="2"/>
</dbReference>
<feature type="region of interest" description="Disordered" evidence="1">
    <location>
        <begin position="291"/>
        <end position="313"/>
    </location>
</feature>
<accession>A0ABT0ULT3</accession>